<dbReference type="InterPro" id="IPR052967">
    <property type="entry name" value="Stress_Response_Assoc"/>
</dbReference>
<dbReference type="Pfam" id="PF09557">
    <property type="entry name" value="DUF2382"/>
    <property type="match status" value="1"/>
</dbReference>
<evidence type="ECO:0000313" key="2">
    <source>
        <dbReference type="EMBL" id="AXC16313.1"/>
    </source>
</evidence>
<evidence type="ECO:0000259" key="1">
    <source>
        <dbReference type="Pfam" id="PF09557"/>
    </source>
</evidence>
<dbReference type="InterPro" id="IPR019060">
    <property type="entry name" value="DUF2382"/>
</dbReference>
<organism evidence="2 3">
    <name type="scientific">Acidisarcina polymorpha</name>
    <dbReference type="NCBI Taxonomy" id="2211140"/>
    <lineage>
        <taxon>Bacteria</taxon>
        <taxon>Pseudomonadati</taxon>
        <taxon>Acidobacteriota</taxon>
        <taxon>Terriglobia</taxon>
        <taxon>Terriglobales</taxon>
        <taxon>Acidobacteriaceae</taxon>
        <taxon>Acidisarcina</taxon>
    </lineage>
</organism>
<feature type="domain" description="DUF2382" evidence="1">
    <location>
        <begin position="128"/>
        <end position="234"/>
    </location>
</feature>
<evidence type="ECO:0000313" key="3">
    <source>
        <dbReference type="Proteomes" id="UP000253606"/>
    </source>
</evidence>
<geneLocation type="plasmid" evidence="3">
    <name>pacpol4</name>
</geneLocation>
<proteinExistence type="predicted"/>
<name>A0A2Z5GAT2_9BACT</name>
<keyword evidence="2" id="KW-0614">Plasmid</keyword>
<dbReference type="EMBL" id="CP030843">
    <property type="protein sequence ID" value="AXC16313.1"/>
    <property type="molecule type" value="Genomic_DNA"/>
</dbReference>
<protein>
    <recommendedName>
        <fullName evidence="1">DUF2382 domain-containing protein</fullName>
    </recommendedName>
</protein>
<dbReference type="Proteomes" id="UP000253606">
    <property type="component" value="Plasmid pACPOL4"/>
</dbReference>
<dbReference type="PANTHER" id="PTHR38463:SF1">
    <property type="entry name" value="STRESS RESPONSE PROTEIN YSNF"/>
    <property type="match status" value="1"/>
</dbReference>
<gene>
    <name evidence="2" type="ORF">ACPOL_7121</name>
</gene>
<dbReference type="AlphaFoldDB" id="A0A2Z5GAT2"/>
<reference evidence="2 3" key="1">
    <citation type="journal article" date="2018" name="Front. Microbiol.">
        <title>Hydrolytic Capabilities as a Key to Environmental Success: Chitinolytic and Cellulolytic Acidobacteria From Acidic Sub-arctic Soils and Boreal Peatlands.</title>
        <authorList>
            <person name="Belova S.E."/>
            <person name="Ravin N.V."/>
            <person name="Pankratov T.A."/>
            <person name="Rakitin A.L."/>
            <person name="Ivanova A.A."/>
            <person name="Beletsky A.V."/>
            <person name="Mardanov A.V."/>
            <person name="Sinninghe Damste J.S."/>
            <person name="Dedysh S.N."/>
        </authorList>
    </citation>
    <scope>NUCLEOTIDE SEQUENCE [LARGE SCALE GENOMIC DNA]</scope>
    <source>
        <strain evidence="2 3">SBC82</strain>
        <plasmid evidence="3">pacpol4</plasmid>
    </source>
</reference>
<sequence length="248" mass="26782">MAEIPEKTTLVCLFHNNDNARAAVRDLLEAGVPQSAISVMGGATARNEGSDATNQIFFAELKVPDSDMRMLTTGLNDGGTVVGVAAGESLTDKIEAVFRKHAASQIDEKVVAPTAAILPGTGAAVVPVIEENLIVGKREVERGGVRVFRHTVETPVAHTVDLREEHVVVEHRTVNRPATEADYKTQGTIELTGMAEVPVVGKMAHVVEEVLVGKQTTERTERVRDTLRKTEVEVERLGTDRSSDPRSM</sequence>
<accession>A0A2Z5GAT2</accession>
<keyword evidence="3" id="KW-1185">Reference proteome</keyword>
<dbReference type="RefSeq" id="WP_114211466.1">
    <property type="nucleotide sequence ID" value="NZ_CP030843.1"/>
</dbReference>
<dbReference type="PANTHER" id="PTHR38463">
    <property type="entry name" value="STRESS RESPONSE PROTEIN YSNF"/>
    <property type="match status" value="1"/>
</dbReference>
<dbReference type="OrthoDB" id="581516at2"/>
<dbReference type="KEGG" id="abas:ACPOL_7121"/>